<keyword evidence="5" id="KW-0997">Cell inner membrane</keyword>
<protein>
    <submittedName>
        <fullName evidence="13">Outer membrane transport energization protein TonB</fullName>
    </submittedName>
</protein>
<evidence type="ECO:0000256" key="4">
    <source>
        <dbReference type="ARBA" id="ARBA00022475"/>
    </source>
</evidence>
<evidence type="ECO:0000259" key="12">
    <source>
        <dbReference type="PROSITE" id="PS52015"/>
    </source>
</evidence>
<dbReference type="InterPro" id="IPR051045">
    <property type="entry name" value="TonB-dependent_transducer"/>
</dbReference>
<dbReference type="KEGG" id="pin:Ping_3346"/>
<dbReference type="InterPro" id="IPR037682">
    <property type="entry name" value="TonB_C"/>
</dbReference>
<dbReference type="EMBL" id="CP000510">
    <property type="protein sequence ID" value="ABM05033.1"/>
    <property type="molecule type" value="Genomic_DNA"/>
</dbReference>
<accession>A1SZW8</accession>
<keyword evidence="7" id="KW-0653">Protein transport</keyword>
<gene>
    <name evidence="13" type="ordered locus">Ping_3346</name>
</gene>
<dbReference type="eggNOG" id="COG0810">
    <property type="taxonomic scope" value="Bacteria"/>
</dbReference>
<dbReference type="SUPFAM" id="SSF74653">
    <property type="entry name" value="TolA/TonB C-terminal domain"/>
    <property type="match status" value="1"/>
</dbReference>
<keyword evidence="4" id="KW-1003">Cell membrane</keyword>
<keyword evidence="8 11" id="KW-1133">Transmembrane helix</keyword>
<organism evidence="13 14">
    <name type="scientific">Psychromonas ingrahamii (strain DSM 17664 / CCUG 51855 / 37)</name>
    <dbReference type="NCBI Taxonomy" id="357804"/>
    <lineage>
        <taxon>Bacteria</taxon>
        <taxon>Pseudomonadati</taxon>
        <taxon>Pseudomonadota</taxon>
        <taxon>Gammaproteobacteria</taxon>
        <taxon>Alteromonadales</taxon>
        <taxon>Psychromonadaceae</taxon>
        <taxon>Psychromonas</taxon>
    </lineage>
</organism>
<evidence type="ECO:0000256" key="1">
    <source>
        <dbReference type="ARBA" id="ARBA00004383"/>
    </source>
</evidence>
<dbReference type="GO" id="GO:0055085">
    <property type="term" value="P:transmembrane transport"/>
    <property type="evidence" value="ECO:0007669"/>
    <property type="project" value="InterPro"/>
</dbReference>
<sequence>MKIISSYFPFLIISLVFYGFIFLYLDQPKRITTLPLNSGEQSVQVQFISQPNKGQNPAEDKLAAPTEQKIVEAKSYVTEEEVVERAKVKSKKVIKYSAKSLILSESEIKLRKQALLESFATAGTDNVAKLKAEIFLEQLATEKILTNETEQLSKTKDQASSPQTSNGPAKKAVIKKSPSENSSSLASSTKNQGVLQEAIVVSGRKPVYPQRAILRNQQGRVVIKLTITKKGLPKNPKILTSSGFPLLDDAVLAFVDQELFMPALQGEDQVMSEQLFAFRFELN</sequence>
<evidence type="ECO:0000256" key="6">
    <source>
        <dbReference type="ARBA" id="ARBA00022692"/>
    </source>
</evidence>
<proteinExistence type="inferred from homology"/>
<dbReference type="GO" id="GO:0015031">
    <property type="term" value="P:protein transport"/>
    <property type="evidence" value="ECO:0007669"/>
    <property type="project" value="UniProtKB-KW"/>
</dbReference>
<keyword evidence="9 11" id="KW-0472">Membrane</keyword>
<dbReference type="InterPro" id="IPR006260">
    <property type="entry name" value="TonB/TolA_C"/>
</dbReference>
<dbReference type="STRING" id="357804.Ping_3346"/>
<comment type="subcellular location">
    <subcellularLocation>
        <location evidence="1">Cell inner membrane</location>
        <topology evidence="1">Single-pass membrane protein</topology>
        <orientation evidence="1">Periplasmic side</orientation>
    </subcellularLocation>
</comment>
<dbReference type="OrthoDB" id="6214955at2"/>
<dbReference type="Gene3D" id="3.30.1150.10">
    <property type="match status" value="1"/>
</dbReference>
<feature type="domain" description="TonB C-terminal" evidence="12">
    <location>
        <begin position="193"/>
        <end position="283"/>
    </location>
</feature>
<feature type="region of interest" description="Disordered" evidence="10">
    <location>
        <begin position="150"/>
        <end position="189"/>
    </location>
</feature>
<reference evidence="13 14" key="1">
    <citation type="submission" date="2007-01" db="EMBL/GenBank/DDBJ databases">
        <title>Complete sequence of Psychromonas ingrahamii 37.</title>
        <authorList>
            <consortium name="US DOE Joint Genome Institute"/>
            <person name="Copeland A."/>
            <person name="Lucas S."/>
            <person name="Lapidus A."/>
            <person name="Barry K."/>
            <person name="Detter J.C."/>
            <person name="Glavina del Rio T."/>
            <person name="Hammon N."/>
            <person name="Israni S."/>
            <person name="Dalin E."/>
            <person name="Tice H."/>
            <person name="Pitluck S."/>
            <person name="Thompson L.S."/>
            <person name="Brettin T."/>
            <person name="Bruce D."/>
            <person name="Han C."/>
            <person name="Tapia R."/>
            <person name="Schmutz J."/>
            <person name="Larimer F."/>
            <person name="Land M."/>
            <person name="Hauser L."/>
            <person name="Kyrpides N."/>
            <person name="Ivanova N."/>
            <person name="Staley J."/>
            <person name="Richardson P."/>
        </authorList>
    </citation>
    <scope>NUCLEOTIDE SEQUENCE [LARGE SCALE GENOMIC DNA]</scope>
    <source>
        <strain evidence="13 14">37</strain>
    </source>
</reference>
<dbReference type="PROSITE" id="PS52015">
    <property type="entry name" value="TONB_CTD"/>
    <property type="match status" value="1"/>
</dbReference>
<feature type="compositionally biased region" description="Low complexity" evidence="10">
    <location>
        <begin position="179"/>
        <end position="188"/>
    </location>
</feature>
<dbReference type="Pfam" id="PF03544">
    <property type="entry name" value="TonB_C"/>
    <property type="match status" value="1"/>
</dbReference>
<evidence type="ECO:0000256" key="5">
    <source>
        <dbReference type="ARBA" id="ARBA00022519"/>
    </source>
</evidence>
<evidence type="ECO:0000256" key="11">
    <source>
        <dbReference type="SAM" id="Phobius"/>
    </source>
</evidence>
<evidence type="ECO:0000256" key="7">
    <source>
        <dbReference type="ARBA" id="ARBA00022927"/>
    </source>
</evidence>
<evidence type="ECO:0000256" key="10">
    <source>
        <dbReference type="SAM" id="MobiDB-lite"/>
    </source>
</evidence>
<dbReference type="Proteomes" id="UP000000639">
    <property type="component" value="Chromosome"/>
</dbReference>
<keyword evidence="6 11" id="KW-0812">Transmembrane</keyword>
<dbReference type="GO" id="GO:0031992">
    <property type="term" value="F:energy transducer activity"/>
    <property type="evidence" value="ECO:0007669"/>
    <property type="project" value="TreeGrafter"/>
</dbReference>
<dbReference type="PANTHER" id="PTHR33446:SF2">
    <property type="entry name" value="PROTEIN TONB"/>
    <property type="match status" value="1"/>
</dbReference>
<evidence type="ECO:0000256" key="3">
    <source>
        <dbReference type="ARBA" id="ARBA00022448"/>
    </source>
</evidence>
<keyword evidence="3" id="KW-0813">Transport</keyword>
<dbReference type="AlphaFoldDB" id="A1SZW8"/>
<evidence type="ECO:0000256" key="8">
    <source>
        <dbReference type="ARBA" id="ARBA00022989"/>
    </source>
</evidence>
<feature type="compositionally biased region" description="Polar residues" evidence="10">
    <location>
        <begin position="158"/>
        <end position="167"/>
    </location>
</feature>
<dbReference type="GO" id="GO:0098797">
    <property type="term" value="C:plasma membrane protein complex"/>
    <property type="evidence" value="ECO:0007669"/>
    <property type="project" value="TreeGrafter"/>
</dbReference>
<feature type="transmembrane region" description="Helical" evidence="11">
    <location>
        <begin position="6"/>
        <end position="25"/>
    </location>
</feature>
<dbReference type="NCBIfam" id="TIGR01352">
    <property type="entry name" value="tonB_Cterm"/>
    <property type="match status" value="1"/>
</dbReference>
<dbReference type="HOGENOM" id="CLU_983080_0_0_6"/>
<evidence type="ECO:0000256" key="2">
    <source>
        <dbReference type="ARBA" id="ARBA00006555"/>
    </source>
</evidence>
<comment type="similarity">
    <text evidence="2">Belongs to the TonB family.</text>
</comment>
<name>A1SZW8_PSYIN</name>
<dbReference type="PANTHER" id="PTHR33446">
    <property type="entry name" value="PROTEIN TONB-RELATED"/>
    <property type="match status" value="1"/>
</dbReference>
<evidence type="ECO:0000313" key="13">
    <source>
        <dbReference type="EMBL" id="ABM05033.1"/>
    </source>
</evidence>
<dbReference type="RefSeq" id="WP_011771585.1">
    <property type="nucleotide sequence ID" value="NC_008709.1"/>
</dbReference>
<evidence type="ECO:0000313" key="14">
    <source>
        <dbReference type="Proteomes" id="UP000000639"/>
    </source>
</evidence>
<evidence type="ECO:0000256" key="9">
    <source>
        <dbReference type="ARBA" id="ARBA00023136"/>
    </source>
</evidence>
<keyword evidence="14" id="KW-1185">Reference proteome</keyword>